<dbReference type="CDD" id="cd09873">
    <property type="entry name" value="PIN_Pae0151-like"/>
    <property type="match status" value="1"/>
</dbReference>
<reference evidence="1 2" key="1">
    <citation type="journal article" date="2016" name="Environ. Microbiol.">
        <title>Genomic resolution of a cold subsurface aquifer community provides metabolic insights for novel microbes adapted to high CO concentrations.</title>
        <authorList>
            <person name="Probst A.J."/>
            <person name="Castelle C.J."/>
            <person name="Singh A."/>
            <person name="Brown C.T."/>
            <person name="Anantharaman K."/>
            <person name="Sharon I."/>
            <person name="Hug L.A."/>
            <person name="Burstein D."/>
            <person name="Emerson J.B."/>
            <person name="Thomas B.C."/>
            <person name="Banfield J.F."/>
        </authorList>
    </citation>
    <scope>NUCLEOTIDE SEQUENCE [LARGE SCALE GENOMIC DNA]</scope>
    <source>
        <strain evidence="1">CG1_02_44_10</strain>
    </source>
</reference>
<evidence type="ECO:0008006" key="3">
    <source>
        <dbReference type="Google" id="ProtNLM"/>
    </source>
</evidence>
<proteinExistence type="predicted"/>
<dbReference type="Proteomes" id="UP000182345">
    <property type="component" value="Unassembled WGS sequence"/>
</dbReference>
<dbReference type="EMBL" id="MNUK01000057">
    <property type="protein sequence ID" value="OIN90936.1"/>
    <property type="molecule type" value="Genomic_DNA"/>
</dbReference>
<comment type="caution">
    <text evidence="1">The sequence shown here is derived from an EMBL/GenBank/DDBJ whole genome shotgun (WGS) entry which is preliminary data.</text>
</comment>
<organism evidence="1 2">
    <name type="scientific">Candidatus Collierbacteria bacterium CG1_02_44_10</name>
    <dbReference type="NCBI Taxonomy" id="1805087"/>
    <lineage>
        <taxon>Bacteria</taxon>
        <taxon>Candidatus Collieribacteriota</taxon>
    </lineage>
</organism>
<sequence length="87" mass="9957">MAADKPAQYIVDSSSILSYILPDETLTNSIRSIIKTGKIYSNFLGFPIQYLSPNYHDTLDISLRYDLSFYDASYLSLALKKTFRYSL</sequence>
<evidence type="ECO:0000313" key="1">
    <source>
        <dbReference type="EMBL" id="OIN90936.1"/>
    </source>
</evidence>
<dbReference type="InterPro" id="IPR044153">
    <property type="entry name" value="PIN_Pae0151-like"/>
</dbReference>
<accession>A0A1J4RV61</accession>
<protein>
    <recommendedName>
        <fullName evidence="3">PIN domain-containing protein</fullName>
    </recommendedName>
</protein>
<dbReference type="AlphaFoldDB" id="A0A1J4RV61"/>
<evidence type="ECO:0000313" key="2">
    <source>
        <dbReference type="Proteomes" id="UP000182345"/>
    </source>
</evidence>
<gene>
    <name evidence="1" type="ORF">AUJ42_02520</name>
</gene>
<name>A0A1J4RV61_9BACT</name>